<keyword evidence="2" id="KW-1185">Reference proteome</keyword>
<sequence length="89" mass="10640">MCLEKDPLRRWTCDQLLRHPFFDNFSFKYPEGDLYEFEKLKTFREKSKNGHYVNIASTLFPQIPSNNQSPDLTRPLKVAQKHFDHLPDI</sequence>
<protein>
    <submittedName>
        <fullName evidence="1">Cyclin-dependent kinase-like 4</fullName>
    </submittedName>
</protein>
<organism evidence="1 2">
    <name type="scientific">Aphis craccivora</name>
    <name type="common">Cowpea aphid</name>
    <dbReference type="NCBI Taxonomy" id="307492"/>
    <lineage>
        <taxon>Eukaryota</taxon>
        <taxon>Metazoa</taxon>
        <taxon>Ecdysozoa</taxon>
        <taxon>Arthropoda</taxon>
        <taxon>Hexapoda</taxon>
        <taxon>Insecta</taxon>
        <taxon>Pterygota</taxon>
        <taxon>Neoptera</taxon>
        <taxon>Paraneoptera</taxon>
        <taxon>Hemiptera</taxon>
        <taxon>Sternorrhyncha</taxon>
        <taxon>Aphidomorpha</taxon>
        <taxon>Aphidoidea</taxon>
        <taxon>Aphididae</taxon>
        <taxon>Aphidini</taxon>
        <taxon>Aphis</taxon>
        <taxon>Aphis</taxon>
    </lineage>
</organism>
<accession>A0A6G0XDI7</accession>
<gene>
    <name evidence="1" type="ORF">FWK35_00027806</name>
</gene>
<proteinExistence type="predicted"/>
<keyword evidence="1" id="KW-0808">Transferase</keyword>
<dbReference type="InterPro" id="IPR011009">
    <property type="entry name" value="Kinase-like_dom_sf"/>
</dbReference>
<dbReference type="SUPFAM" id="SSF56112">
    <property type="entry name" value="Protein kinase-like (PK-like)"/>
    <property type="match status" value="1"/>
</dbReference>
<dbReference type="EMBL" id="VUJU01007940">
    <property type="protein sequence ID" value="KAF0738231.1"/>
    <property type="molecule type" value="Genomic_DNA"/>
</dbReference>
<name>A0A6G0XDI7_APHCR</name>
<reference evidence="1 2" key="1">
    <citation type="submission" date="2019-08" db="EMBL/GenBank/DDBJ databases">
        <title>Whole genome of Aphis craccivora.</title>
        <authorList>
            <person name="Voronova N.V."/>
            <person name="Shulinski R.S."/>
            <person name="Bandarenka Y.V."/>
            <person name="Zhorov D.G."/>
            <person name="Warner D."/>
        </authorList>
    </citation>
    <scope>NUCLEOTIDE SEQUENCE [LARGE SCALE GENOMIC DNA]</scope>
    <source>
        <strain evidence="1">180601</strain>
        <tissue evidence="1">Whole Body</tissue>
    </source>
</reference>
<comment type="caution">
    <text evidence="1">The sequence shown here is derived from an EMBL/GenBank/DDBJ whole genome shotgun (WGS) entry which is preliminary data.</text>
</comment>
<evidence type="ECO:0000313" key="2">
    <source>
        <dbReference type="Proteomes" id="UP000478052"/>
    </source>
</evidence>
<evidence type="ECO:0000313" key="1">
    <source>
        <dbReference type="EMBL" id="KAF0738231.1"/>
    </source>
</evidence>
<dbReference type="Proteomes" id="UP000478052">
    <property type="component" value="Unassembled WGS sequence"/>
</dbReference>
<dbReference type="GO" id="GO:0016301">
    <property type="term" value="F:kinase activity"/>
    <property type="evidence" value="ECO:0007669"/>
    <property type="project" value="UniProtKB-KW"/>
</dbReference>
<dbReference type="AlphaFoldDB" id="A0A6G0XDI7"/>
<dbReference type="OrthoDB" id="548217at2759"/>
<dbReference type="Gene3D" id="1.10.510.10">
    <property type="entry name" value="Transferase(Phosphotransferase) domain 1"/>
    <property type="match status" value="1"/>
</dbReference>
<keyword evidence="1" id="KW-0418">Kinase</keyword>